<comment type="caution">
    <text evidence="6">The sequence shown here is derived from an EMBL/GenBank/DDBJ whole genome shotgun (WGS) entry which is preliminary data.</text>
</comment>
<dbReference type="InterPro" id="IPR020476">
    <property type="entry name" value="Nudix_hydrolase"/>
</dbReference>
<dbReference type="GO" id="GO:0005829">
    <property type="term" value="C:cytosol"/>
    <property type="evidence" value="ECO:0007669"/>
    <property type="project" value="TreeGrafter"/>
</dbReference>
<reference evidence="6" key="1">
    <citation type="submission" date="2021-01" db="EMBL/GenBank/DDBJ databases">
        <title>Whole genome shotgun sequence of Demequina activiva NBRC 110675.</title>
        <authorList>
            <person name="Komaki H."/>
            <person name="Tamura T."/>
        </authorList>
    </citation>
    <scope>NUCLEOTIDE SEQUENCE</scope>
    <source>
        <strain evidence="6">NBRC 110675</strain>
    </source>
</reference>
<dbReference type="PANTHER" id="PTHR31223">
    <property type="entry name" value="LOG FAMILY PROTEIN YJL055W"/>
    <property type="match status" value="1"/>
</dbReference>
<dbReference type="InterPro" id="IPR015797">
    <property type="entry name" value="NUDIX_hydrolase-like_dom_sf"/>
</dbReference>
<dbReference type="PROSITE" id="PS51462">
    <property type="entry name" value="NUDIX"/>
    <property type="match status" value="1"/>
</dbReference>
<feature type="domain" description="Nudix hydrolase" evidence="5">
    <location>
        <begin position="203"/>
        <end position="333"/>
    </location>
</feature>
<dbReference type="FunFam" id="3.90.79.10:FF:000060">
    <property type="entry name" value="Nudix hydrolase 1"/>
    <property type="match status" value="1"/>
</dbReference>
<dbReference type="InterPro" id="IPR031100">
    <property type="entry name" value="LOG_fam"/>
</dbReference>
<sequence length="333" mass="35681">MTLKRVCVFAGSSPGADPRFMESATALGTLLASRGIGVVFGGGSVGLMGAVADAALKAGGEVIGVIPEALDRREVSHRGVTQLHVVDTMHERKAMMADLSDAFIALPGGLGTFEEVLEVTTWTQLGFHDKPVGLLSVAGFYDDLKQLLDHAVRQRFIRPEHRALLLTEDDAEGLLERLEAWQPLAIDKWMDAGLPELDVPPRGPLVGTSAVVVRDGKVLLGRRRGSHGAGTWSFPGGKVAPGEAPADAAARELEEETGLMATSVEPITWTDDVFPEHGLHYVTLHYAVEAEGEPVTTEPDKIDEWAWFDWDTLPQPLFGPVAALVATGWNPGS</sequence>
<dbReference type="AlphaFoldDB" id="A0A919Q4W1"/>
<dbReference type="Pfam" id="PF00293">
    <property type="entry name" value="NUDIX"/>
    <property type="match status" value="1"/>
</dbReference>
<dbReference type="CDD" id="cd04678">
    <property type="entry name" value="NUDIX_MTH2_Nudt15"/>
    <property type="match status" value="1"/>
</dbReference>
<protein>
    <recommendedName>
        <fullName evidence="5">Nudix hydrolase domain-containing protein</fullName>
    </recommendedName>
</protein>
<dbReference type="Proteomes" id="UP000652354">
    <property type="component" value="Unassembled WGS sequence"/>
</dbReference>
<gene>
    <name evidence="6" type="ORF">Dac01nite_10850</name>
</gene>
<keyword evidence="7" id="KW-1185">Reference proteome</keyword>
<comment type="similarity">
    <text evidence="2">Belongs to the LOG family.</text>
</comment>
<organism evidence="6 7">
    <name type="scientific">Demequina activiva</name>
    <dbReference type="NCBI Taxonomy" id="1582364"/>
    <lineage>
        <taxon>Bacteria</taxon>
        <taxon>Bacillati</taxon>
        <taxon>Actinomycetota</taxon>
        <taxon>Actinomycetes</taxon>
        <taxon>Micrococcales</taxon>
        <taxon>Demequinaceae</taxon>
        <taxon>Demequina</taxon>
    </lineage>
</organism>
<dbReference type="Pfam" id="PF03641">
    <property type="entry name" value="Lysine_decarbox"/>
    <property type="match status" value="1"/>
</dbReference>
<dbReference type="SUPFAM" id="SSF102405">
    <property type="entry name" value="MCP/YpsA-like"/>
    <property type="match status" value="1"/>
</dbReference>
<dbReference type="RefSeq" id="WP_203653997.1">
    <property type="nucleotide sequence ID" value="NZ_BONR01000002.1"/>
</dbReference>
<proteinExistence type="inferred from homology"/>
<evidence type="ECO:0000256" key="1">
    <source>
        <dbReference type="ARBA" id="ARBA00005582"/>
    </source>
</evidence>
<name>A0A919Q4W1_9MICO</name>
<dbReference type="InterPro" id="IPR005269">
    <property type="entry name" value="LOG"/>
</dbReference>
<evidence type="ECO:0000256" key="4">
    <source>
        <dbReference type="RuleBase" id="RU003476"/>
    </source>
</evidence>
<evidence type="ECO:0000259" key="5">
    <source>
        <dbReference type="PROSITE" id="PS51462"/>
    </source>
</evidence>
<keyword evidence="3 4" id="KW-0378">Hydrolase</keyword>
<dbReference type="EMBL" id="BONR01000002">
    <property type="protein sequence ID" value="GIG54333.1"/>
    <property type="molecule type" value="Genomic_DNA"/>
</dbReference>
<dbReference type="GO" id="GO:0016799">
    <property type="term" value="F:hydrolase activity, hydrolyzing N-glycosyl compounds"/>
    <property type="evidence" value="ECO:0007669"/>
    <property type="project" value="TreeGrafter"/>
</dbReference>
<dbReference type="PROSITE" id="PS00893">
    <property type="entry name" value="NUDIX_BOX"/>
    <property type="match status" value="1"/>
</dbReference>
<accession>A0A919Q4W1</accession>
<dbReference type="NCBIfam" id="TIGR00730">
    <property type="entry name" value="Rossman fold protein, TIGR00730 family"/>
    <property type="match status" value="1"/>
</dbReference>
<evidence type="ECO:0000256" key="2">
    <source>
        <dbReference type="ARBA" id="ARBA00006763"/>
    </source>
</evidence>
<comment type="similarity">
    <text evidence="1 4">Belongs to the Nudix hydrolase family.</text>
</comment>
<dbReference type="SUPFAM" id="SSF55811">
    <property type="entry name" value="Nudix"/>
    <property type="match status" value="1"/>
</dbReference>
<dbReference type="PANTHER" id="PTHR31223:SF70">
    <property type="entry name" value="LOG FAMILY PROTEIN YJL055W"/>
    <property type="match status" value="1"/>
</dbReference>
<dbReference type="Gene3D" id="3.40.50.450">
    <property type="match status" value="1"/>
</dbReference>
<dbReference type="Gene3D" id="3.90.79.10">
    <property type="entry name" value="Nucleoside Triphosphate Pyrophosphohydrolase"/>
    <property type="match status" value="1"/>
</dbReference>
<evidence type="ECO:0000313" key="7">
    <source>
        <dbReference type="Proteomes" id="UP000652354"/>
    </source>
</evidence>
<dbReference type="PRINTS" id="PR00502">
    <property type="entry name" value="NUDIXFAMILY"/>
</dbReference>
<evidence type="ECO:0000256" key="3">
    <source>
        <dbReference type="ARBA" id="ARBA00022801"/>
    </source>
</evidence>
<dbReference type="InterPro" id="IPR020084">
    <property type="entry name" value="NUDIX_hydrolase_CS"/>
</dbReference>
<dbReference type="GO" id="GO:0009691">
    <property type="term" value="P:cytokinin biosynthetic process"/>
    <property type="evidence" value="ECO:0007669"/>
    <property type="project" value="InterPro"/>
</dbReference>
<dbReference type="InterPro" id="IPR000086">
    <property type="entry name" value="NUDIX_hydrolase_dom"/>
</dbReference>
<evidence type="ECO:0000313" key="6">
    <source>
        <dbReference type="EMBL" id="GIG54333.1"/>
    </source>
</evidence>